<name>A0A8H7P6D8_9APHY</name>
<dbReference type="InterPro" id="IPR042277">
    <property type="entry name" value="IST1-like"/>
</dbReference>
<sequence length="282" mass="31467">MAPWVSAKAKASRCSNHCTHKSYHRLYRSSSGTLTRRGILLPTLIQPACRLAVQRLRTLQEKKTAQAKAARRDIALLLEKEKIETARIKVENIIHEDIYVELLELLELYCELLNSRFGLLDQNTREPDPGVSEGVCSVIYAAPRTELKELHVLRDMLMHKYGRDFSLAVMENRDNCVSDRIAKKLNVFTPSSELVDAYLSEIAKGYGVNWAPLAAPAAAEGDGDDGDGDVKVRSARLVMETPRLINSVGTRKRETLVQPSACRRCCYLGGSKERGRSDAEAP</sequence>
<dbReference type="PANTHER" id="PTHR12161">
    <property type="entry name" value="IST1 FAMILY MEMBER"/>
    <property type="match status" value="1"/>
</dbReference>
<evidence type="ECO:0000313" key="2">
    <source>
        <dbReference type="EMBL" id="KAF9817742.1"/>
    </source>
</evidence>
<comment type="similarity">
    <text evidence="1">Belongs to the IST1 family.</text>
</comment>
<protein>
    <recommendedName>
        <fullName evidence="4">DUF292-domain-containing protein</fullName>
    </recommendedName>
</protein>
<reference evidence="2" key="1">
    <citation type="submission" date="2020-11" db="EMBL/GenBank/DDBJ databases">
        <authorList>
            <person name="Koelle M."/>
            <person name="Horta M.A.C."/>
            <person name="Nowrousian M."/>
            <person name="Ohm R.A."/>
            <person name="Benz P."/>
            <person name="Pilgard A."/>
        </authorList>
    </citation>
    <scope>NUCLEOTIDE SEQUENCE</scope>
    <source>
        <strain evidence="2">FPRL280</strain>
    </source>
</reference>
<gene>
    <name evidence="2" type="ORF">IEO21_03201</name>
</gene>
<comment type="caution">
    <text evidence="2">The sequence shown here is derived from an EMBL/GenBank/DDBJ whole genome shotgun (WGS) entry which is preliminary data.</text>
</comment>
<organism evidence="2 3">
    <name type="scientific">Rhodonia placenta</name>
    <dbReference type="NCBI Taxonomy" id="104341"/>
    <lineage>
        <taxon>Eukaryota</taxon>
        <taxon>Fungi</taxon>
        <taxon>Dikarya</taxon>
        <taxon>Basidiomycota</taxon>
        <taxon>Agaricomycotina</taxon>
        <taxon>Agaricomycetes</taxon>
        <taxon>Polyporales</taxon>
        <taxon>Adustoporiaceae</taxon>
        <taxon>Rhodonia</taxon>
    </lineage>
</organism>
<evidence type="ECO:0000256" key="1">
    <source>
        <dbReference type="ARBA" id="ARBA00005536"/>
    </source>
</evidence>
<proteinExistence type="inferred from homology"/>
<evidence type="ECO:0008006" key="4">
    <source>
        <dbReference type="Google" id="ProtNLM"/>
    </source>
</evidence>
<dbReference type="EMBL" id="JADOXO010000038">
    <property type="protein sequence ID" value="KAF9817742.1"/>
    <property type="molecule type" value="Genomic_DNA"/>
</dbReference>
<reference evidence="2" key="2">
    <citation type="journal article" name="Front. Microbiol.">
        <title>Degradative Capacity of Two Strains of Rhodonia placenta: From Phenotype to Genotype.</title>
        <authorList>
            <person name="Kolle M."/>
            <person name="Horta M.A.C."/>
            <person name="Nowrousian M."/>
            <person name="Ohm R.A."/>
            <person name="Benz J.P."/>
            <person name="Pilgard A."/>
        </authorList>
    </citation>
    <scope>NUCLEOTIDE SEQUENCE</scope>
    <source>
        <strain evidence="2">FPRL280</strain>
    </source>
</reference>
<dbReference type="FunFam" id="1.20.1260.60:FF:000002">
    <property type="entry name" value="Vacuolar protein sorting-associated protein IST1"/>
    <property type="match status" value="1"/>
</dbReference>
<evidence type="ECO:0000313" key="3">
    <source>
        <dbReference type="Proteomes" id="UP000639403"/>
    </source>
</evidence>
<accession>A0A8H7P6D8</accession>
<dbReference type="Pfam" id="PF03398">
    <property type="entry name" value="Ist1"/>
    <property type="match status" value="1"/>
</dbReference>
<dbReference type="GO" id="GO:0015031">
    <property type="term" value="P:protein transport"/>
    <property type="evidence" value="ECO:0007669"/>
    <property type="project" value="InterPro"/>
</dbReference>
<dbReference type="Proteomes" id="UP000639403">
    <property type="component" value="Unassembled WGS sequence"/>
</dbReference>
<dbReference type="AlphaFoldDB" id="A0A8H7P6D8"/>
<dbReference type="InterPro" id="IPR005061">
    <property type="entry name" value="Ist1"/>
</dbReference>
<dbReference type="PANTHER" id="PTHR12161:SF5">
    <property type="entry name" value="IST1 HOMOLOG"/>
    <property type="match status" value="1"/>
</dbReference>
<dbReference type="Gene3D" id="1.20.1260.60">
    <property type="entry name" value="Vacuolar protein sorting-associated protein Ist1"/>
    <property type="match status" value="1"/>
</dbReference>